<gene>
    <name evidence="1" type="ORF">TrCOL_g9547</name>
</gene>
<evidence type="ECO:0000313" key="2">
    <source>
        <dbReference type="Proteomes" id="UP001165065"/>
    </source>
</evidence>
<comment type="caution">
    <text evidence="1">The sequence shown here is derived from an EMBL/GenBank/DDBJ whole genome shotgun (WGS) entry which is preliminary data.</text>
</comment>
<keyword evidence="2" id="KW-1185">Reference proteome</keyword>
<organism evidence="1 2">
    <name type="scientific">Triparma columacea</name>
    <dbReference type="NCBI Taxonomy" id="722753"/>
    <lineage>
        <taxon>Eukaryota</taxon>
        <taxon>Sar</taxon>
        <taxon>Stramenopiles</taxon>
        <taxon>Ochrophyta</taxon>
        <taxon>Bolidophyceae</taxon>
        <taxon>Parmales</taxon>
        <taxon>Triparmaceae</taxon>
        <taxon>Triparma</taxon>
    </lineage>
</organism>
<dbReference type="Proteomes" id="UP001165065">
    <property type="component" value="Unassembled WGS sequence"/>
</dbReference>
<reference evidence="2" key="1">
    <citation type="journal article" date="2023" name="Commun. Biol.">
        <title>Genome analysis of Parmales, the sister group of diatoms, reveals the evolutionary specialization of diatoms from phago-mixotrophs to photoautotrophs.</title>
        <authorList>
            <person name="Ban H."/>
            <person name="Sato S."/>
            <person name="Yoshikawa S."/>
            <person name="Yamada K."/>
            <person name="Nakamura Y."/>
            <person name="Ichinomiya M."/>
            <person name="Sato N."/>
            <person name="Blanc-Mathieu R."/>
            <person name="Endo H."/>
            <person name="Kuwata A."/>
            <person name="Ogata H."/>
        </authorList>
    </citation>
    <scope>NUCLEOTIDE SEQUENCE [LARGE SCALE GENOMIC DNA]</scope>
</reference>
<protein>
    <submittedName>
        <fullName evidence="1">Uncharacterized protein</fullName>
    </submittedName>
</protein>
<sequence length="73" mass="7573">MAWSAGEIVGDEERAEGGEERVLTLRDVTIFGSGNSTLIEWGEEVPAGDPQVLTAAKARTEKGAIDVTVTAGG</sequence>
<proteinExistence type="predicted"/>
<dbReference type="AlphaFoldDB" id="A0A9W7G906"/>
<evidence type="ECO:0000313" key="1">
    <source>
        <dbReference type="EMBL" id="GMI36432.1"/>
    </source>
</evidence>
<accession>A0A9W7G906</accession>
<dbReference type="EMBL" id="BRYA01000065">
    <property type="protein sequence ID" value="GMI36432.1"/>
    <property type="molecule type" value="Genomic_DNA"/>
</dbReference>
<name>A0A9W7G906_9STRA</name>